<keyword evidence="1" id="KW-0472">Membrane</keyword>
<protein>
    <submittedName>
        <fullName evidence="2">Nitrogen fixation protein FixH</fullName>
    </submittedName>
</protein>
<comment type="caution">
    <text evidence="2">The sequence shown here is derived from an EMBL/GenBank/DDBJ whole genome shotgun (WGS) entry which is preliminary data.</text>
</comment>
<keyword evidence="3" id="KW-1185">Reference proteome</keyword>
<dbReference type="AlphaFoldDB" id="A0A3N1KPY2"/>
<gene>
    <name evidence="2" type="ORF">EDC65_5204</name>
</gene>
<evidence type="ECO:0000313" key="2">
    <source>
        <dbReference type="EMBL" id="ROP81347.1"/>
    </source>
</evidence>
<sequence>MTMLATPAPAPRRSWIPWIYAGGMLVVVAVNAGLITAAISTFPGLSVDRPYERGIAYNRILAMQARQDRLGWTGTATIAGTAEGGRELGGRELVVTLRDRDGRALDGARMQGRLDRPLENDAAVVLQFQPRANGTFAAPLDGLRPGLWQATLDGRREDGNFRMSQRLVLP</sequence>
<dbReference type="Pfam" id="PF05751">
    <property type="entry name" value="FixH"/>
    <property type="match status" value="1"/>
</dbReference>
<evidence type="ECO:0000256" key="1">
    <source>
        <dbReference type="SAM" id="Phobius"/>
    </source>
</evidence>
<keyword evidence="1" id="KW-0812">Transmembrane</keyword>
<accession>A0A3N1KPY2</accession>
<reference evidence="2 3" key="1">
    <citation type="submission" date="2018-11" db="EMBL/GenBank/DDBJ databases">
        <title>Genomic Encyclopedia of Type Strains, Phase IV (KMG-IV): sequencing the most valuable type-strain genomes for metagenomic binning, comparative biology and taxonomic classification.</title>
        <authorList>
            <person name="Goeker M."/>
        </authorList>
    </citation>
    <scope>NUCLEOTIDE SEQUENCE [LARGE SCALE GENOMIC DNA]</scope>
    <source>
        <strain evidence="2 3">DSM 5900</strain>
    </source>
</reference>
<dbReference type="EMBL" id="RJKX01000018">
    <property type="protein sequence ID" value="ROP81347.1"/>
    <property type="molecule type" value="Genomic_DNA"/>
</dbReference>
<organism evidence="2 3">
    <name type="scientific">Stella humosa</name>
    <dbReference type="NCBI Taxonomy" id="94"/>
    <lineage>
        <taxon>Bacteria</taxon>
        <taxon>Pseudomonadati</taxon>
        <taxon>Pseudomonadota</taxon>
        <taxon>Alphaproteobacteria</taxon>
        <taxon>Rhodospirillales</taxon>
        <taxon>Stellaceae</taxon>
        <taxon>Stella</taxon>
    </lineage>
</organism>
<evidence type="ECO:0000313" key="3">
    <source>
        <dbReference type="Proteomes" id="UP000278222"/>
    </source>
</evidence>
<proteinExistence type="predicted"/>
<dbReference type="OrthoDB" id="1495896at2"/>
<keyword evidence="1" id="KW-1133">Transmembrane helix</keyword>
<dbReference type="InterPro" id="IPR008620">
    <property type="entry name" value="FixH"/>
</dbReference>
<feature type="transmembrane region" description="Helical" evidence="1">
    <location>
        <begin position="15"/>
        <end position="39"/>
    </location>
</feature>
<dbReference type="RefSeq" id="WP_123695147.1">
    <property type="nucleotide sequence ID" value="NZ_AP019700.1"/>
</dbReference>
<dbReference type="Proteomes" id="UP000278222">
    <property type="component" value="Unassembled WGS sequence"/>
</dbReference>
<name>A0A3N1KPY2_9PROT</name>